<feature type="binding site" evidence="5">
    <location>
        <position position="168"/>
    </location>
    <ligand>
        <name>S-adenosyl-L-methionine</name>
        <dbReference type="ChEBI" id="CHEBI:59789"/>
    </ligand>
</feature>
<protein>
    <submittedName>
        <fullName evidence="7">RsmB/NOP family class I SAM-dependent RNA methyltransferase</fullName>
    </submittedName>
</protein>
<dbReference type="Gene3D" id="3.40.50.150">
    <property type="entry name" value="Vaccinia Virus protein VP39"/>
    <property type="match status" value="1"/>
</dbReference>
<dbReference type="SUPFAM" id="SSF53335">
    <property type="entry name" value="S-adenosyl-L-methionine-dependent methyltransferases"/>
    <property type="match status" value="1"/>
</dbReference>
<accession>A0A7C9MI86</accession>
<dbReference type="PROSITE" id="PS51686">
    <property type="entry name" value="SAM_MT_RSMB_NOP"/>
    <property type="match status" value="1"/>
</dbReference>
<comment type="similarity">
    <text evidence="5">Belongs to the class I-like SAM-binding methyltransferase superfamily. RsmB/NOP family.</text>
</comment>
<evidence type="ECO:0000259" key="6">
    <source>
        <dbReference type="PROSITE" id="PS51686"/>
    </source>
</evidence>
<evidence type="ECO:0000256" key="1">
    <source>
        <dbReference type="ARBA" id="ARBA00022603"/>
    </source>
</evidence>
<keyword evidence="1 5" id="KW-0489">Methyltransferase</keyword>
<dbReference type="RefSeq" id="WP_160959168.1">
    <property type="nucleotide sequence ID" value="NZ_WVUD01000005.1"/>
</dbReference>
<dbReference type="InterPro" id="IPR049560">
    <property type="entry name" value="MeTrfase_RsmB-F_NOP2_cat"/>
</dbReference>
<dbReference type="PANTHER" id="PTHR22807">
    <property type="entry name" value="NOP2 YEAST -RELATED NOL1/NOP2/FMU SUN DOMAIN-CONTAINING"/>
    <property type="match status" value="1"/>
</dbReference>
<sequence>MAFCEDDAAAAGAGRTSGRSFRLVCEAGQRALVEALLAATGHVAEPEPFSPWCRRIVAEPTPLGSSMAARFGYIHIQDRSSMLPPLLLNPPAGARVLDMCAAPGGKTGFLAQLVGRAGFVLGNEPSPDRLATLRQTLSRENLANTATCAAADLAPLLPAGSFTHILLDPPCSGWGTLDKNPQAAKIWAGDKVAPLASLQRKLLATAAGLLAPGGRLLYSTCTTNVAENEEQTRFALDHLPLKTVPLAAPAGFVFEAPQRSDVCGVLRVDSAASAAQGFYMALYEKTGGEAYDADGALPGEVVPDKALLAAGCEPSGLPPGAVRAFGEKVFFLPAGAALLPAGLRYQGFGLGTYRSGVFRPQARARVLLGAGGPGFTEDSLSRIEALLAGQSLPAGDLPSRAGLYWRGLPLGFLTRKGARALWSDR</sequence>
<dbReference type="AlphaFoldDB" id="A0A7C9MI86"/>
<reference evidence="7 8" key="1">
    <citation type="submission" date="2020-01" db="EMBL/GenBank/DDBJ databases">
        <title>Genome sequence of Desulfovibrio aerotolerans DSM 16695(T).</title>
        <authorList>
            <person name="Karnachuk O."/>
            <person name="Avakyan M."/>
            <person name="Mardanov A."/>
            <person name="Kadnikov V."/>
            <person name="Ravin N."/>
        </authorList>
    </citation>
    <scope>NUCLEOTIDE SEQUENCE [LARGE SCALE GENOMIC DNA]</scope>
    <source>
        <strain evidence="7 8">DSM 16695</strain>
    </source>
</reference>
<keyword evidence="4 5" id="KW-0694">RNA-binding</keyword>
<dbReference type="GO" id="GO:0003723">
    <property type="term" value="F:RNA binding"/>
    <property type="evidence" value="ECO:0007669"/>
    <property type="project" value="UniProtKB-UniRule"/>
</dbReference>
<dbReference type="PANTHER" id="PTHR22807:SF30">
    <property type="entry name" value="28S RRNA (CYTOSINE(4447)-C(5))-METHYLTRANSFERASE-RELATED"/>
    <property type="match status" value="1"/>
</dbReference>
<dbReference type="Proteomes" id="UP000482487">
    <property type="component" value="Unassembled WGS sequence"/>
</dbReference>
<evidence type="ECO:0000256" key="2">
    <source>
        <dbReference type="ARBA" id="ARBA00022679"/>
    </source>
</evidence>
<evidence type="ECO:0000256" key="4">
    <source>
        <dbReference type="ARBA" id="ARBA00022884"/>
    </source>
</evidence>
<comment type="caution">
    <text evidence="7">The sequence shown here is derived from an EMBL/GenBank/DDBJ whole genome shotgun (WGS) entry which is preliminary data.</text>
</comment>
<feature type="binding site" evidence="5">
    <location>
        <position position="152"/>
    </location>
    <ligand>
        <name>S-adenosyl-L-methionine</name>
        <dbReference type="ChEBI" id="CHEBI:59789"/>
    </ligand>
</feature>
<dbReference type="OrthoDB" id="9810297at2"/>
<dbReference type="PRINTS" id="PR02008">
    <property type="entry name" value="RCMTFAMILY"/>
</dbReference>
<dbReference type="InterPro" id="IPR001678">
    <property type="entry name" value="MeTrfase_RsmB-F_NOP2_dom"/>
</dbReference>
<name>A0A7C9MI86_9BACT</name>
<feature type="domain" description="SAM-dependent MTase RsmB/NOP-type" evidence="6">
    <location>
        <begin position="9"/>
        <end position="286"/>
    </location>
</feature>
<organism evidence="7 8">
    <name type="scientific">Solidesulfovibrio aerotolerans</name>
    <dbReference type="NCBI Taxonomy" id="295255"/>
    <lineage>
        <taxon>Bacteria</taxon>
        <taxon>Pseudomonadati</taxon>
        <taxon>Thermodesulfobacteriota</taxon>
        <taxon>Desulfovibrionia</taxon>
        <taxon>Desulfovibrionales</taxon>
        <taxon>Desulfovibrionaceae</taxon>
        <taxon>Solidesulfovibrio</taxon>
    </lineage>
</organism>
<dbReference type="Pfam" id="PF01189">
    <property type="entry name" value="Methyltr_RsmB-F"/>
    <property type="match status" value="1"/>
</dbReference>
<feature type="binding site" evidence="5">
    <location>
        <position position="124"/>
    </location>
    <ligand>
        <name>S-adenosyl-L-methionine</name>
        <dbReference type="ChEBI" id="CHEBI:59789"/>
    </ligand>
</feature>
<feature type="binding site" evidence="5">
    <location>
        <begin position="100"/>
        <end position="106"/>
    </location>
    <ligand>
        <name>S-adenosyl-L-methionine</name>
        <dbReference type="ChEBI" id="CHEBI:59789"/>
    </ligand>
</feature>
<keyword evidence="3 5" id="KW-0949">S-adenosyl-L-methionine</keyword>
<evidence type="ECO:0000313" key="8">
    <source>
        <dbReference type="Proteomes" id="UP000482487"/>
    </source>
</evidence>
<dbReference type="InterPro" id="IPR023267">
    <property type="entry name" value="RCMT"/>
</dbReference>
<evidence type="ECO:0000256" key="3">
    <source>
        <dbReference type="ARBA" id="ARBA00022691"/>
    </source>
</evidence>
<keyword evidence="2 5" id="KW-0808">Transferase</keyword>
<dbReference type="GO" id="GO:0001510">
    <property type="term" value="P:RNA methylation"/>
    <property type="evidence" value="ECO:0007669"/>
    <property type="project" value="InterPro"/>
</dbReference>
<dbReference type="EMBL" id="WVUD01000005">
    <property type="protein sequence ID" value="MYL82469.1"/>
    <property type="molecule type" value="Genomic_DNA"/>
</dbReference>
<dbReference type="GO" id="GO:0008173">
    <property type="term" value="F:RNA methyltransferase activity"/>
    <property type="evidence" value="ECO:0007669"/>
    <property type="project" value="InterPro"/>
</dbReference>
<evidence type="ECO:0000313" key="7">
    <source>
        <dbReference type="EMBL" id="MYL82469.1"/>
    </source>
</evidence>
<gene>
    <name evidence="7" type="ORF">GTA51_04865</name>
</gene>
<keyword evidence="8" id="KW-1185">Reference proteome</keyword>
<evidence type="ECO:0000256" key="5">
    <source>
        <dbReference type="PROSITE-ProRule" id="PRU01023"/>
    </source>
</evidence>
<dbReference type="InterPro" id="IPR029063">
    <property type="entry name" value="SAM-dependent_MTases_sf"/>
</dbReference>
<feature type="active site" description="Nucleophile" evidence="5">
    <location>
        <position position="221"/>
    </location>
</feature>
<proteinExistence type="inferred from homology"/>